<dbReference type="Proteomes" id="UP000269945">
    <property type="component" value="Unassembled WGS sequence"/>
</dbReference>
<evidence type="ECO:0000313" key="2">
    <source>
        <dbReference type="Proteomes" id="UP000269945"/>
    </source>
</evidence>
<comment type="caution">
    <text evidence="1">The sequence shown here is derived from an EMBL/GenBank/DDBJ whole genome shotgun (WGS) entry which is preliminary data.</text>
</comment>
<protein>
    <submittedName>
        <fullName evidence="1">Uncharacterized protein</fullName>
    </submittedName>
</protein>
<feature type="non-terminal residue" evidence="1">
    <location>
        <position position="1"/>
    </location>
</feature>
<gene>
    <name evidence="1" type="ORF">BN2614_LOCUS2</name>
</gene>
<keyword evidence="2" id="KW-1185">Reference proteome</keyword>
<sequence>NSLEVCLQLCPKVWTLKSLRKIVNSNSVCVKYVTINNVHYIKKSQSLEEHINTVLLSFQNVLIQKLQKSHLISFHKENSGLESLQDKEGEYINLSS</sequence>
<organism evidence="1 2">
    <name type="scientific">Gulo gulo</name>
    <name type="common">Wolverine</name>
    <name type="synonym">Gluton</name>
    <dbReference type="NCBI Taxonomy" id="48420"/>
    <lineage>
        <taxon>Eukaryota</taxon>
        <taxon>Metazoa</taxon>
        <taxon>Chordata</taxon>
        <taxon>Craniata</taxon>
        <taxon>Vertebrata</taxon>
        <taxon>Euteleostomi</taxon>
        <taxon>Mammalia</taxon>
        <taxon>Eutheria</taxon>
        <taxon>Laurasiatheria</taxon>
        <taxon>Carnivora</taxon>
        <taxon>Caniformia</taxon>
        <taxon>Musteloidea</taxon>
        <taxon>Mustelidae</taxon>
        <taxon>Guloninae</taxon>
        <taxon>Gulo</taxon>
    </lineage>
</organism>
<reference evidence="1 2" key="1">
    <citation type="submission" date="2018-10" db="EMBL/GenBank/DDBJ databases">
        <authorList>
            <person name="Ekblom R."/>
            <person name="Jareborg N."/>
        </authorList>
    </citation>
    <scope>NUCLEOTIDE SEQUENCE [LARGE SCALE GENOMIC DNA]</scope>
    <source>
        <tissue evidence="1">Muscle</tissue>
    </source>
</reference>
<dbReference type="AlphaFoldDB" id="A0A9X9M126"/>
<accession>A0A9X9M126</accession>
<feature type="non-terminal residue" evidence="1">
    <location>
        <position position="96"/>
    </location>
</feature>
<dbReference type="EMBL" id="CYRY02035166">
    <property type="protein sequence ID" value="VCX14275.1"/>
    <property type="molecule type" value="Genomic_DNA"/>
</dbReference>
<proteinExistence type="predicted"/>
<name>A0A9X9M126_GULGU</name>
<evidence type="ECO:0000313" key="1">
    <source>
        <dbReference type="EMBL" id="VCX14275.1"/>
    </source>
</evidence>